<sequence>MAAPADLWAKAFQSLSPDLQASLNTSKTPRRDILGAVLKVAENKRDMALRGGWKFTKRSGEVILVRDLLEKIVDWVNRFKATGDTIIQYDPTHAALPWAAVRFLLQIAVSEVELFGALVNDLEYIARMMVRYHAFEAIYLRGSQSEMEKTLGDCLVRLYAEVLTHLSYAVTFFEEKTLKRLLKSPFRAIDREREKIMRAREEEVDAFAKLVDAEALRAFETALVRLSIHATQELTEERYNSIVEWLSVTQYRDHHRVLAQSRSCSLLLVHGVPGAGKSTLTSVVVDALLESAAKTPDLAPFAYFYCANPESERARRSTDDVMRTILFQLAIDSTQKNKVREFSCDEYDRQVLTVRAGKLDLPKLTTKDCVRLILELAQQDPMTIILDGLDSVNDTERHIPIVALRDIISKADNIVKIFVTSRTSGRAAAVPKAEFKIHITTQQTHSDMEAFVDYLIDDAVEGKRLLEGSLGLGTRAMLREGLISGAGEMFLWAKLQLERLAHETVEDDVLAVLRSELPNDIDRLYQEFLSRILSLGASARNIATKTFSWILFMRESLTPAALLTALSAGEPASWTMNQVMATCSTFIVLDTPCDVLRFTHQSAQDFLMRHPMFAAAEAHSILANSCIEACCRGSKLGVNAAVPLRLPIDDFGYYAALWWSYHVEMSRRVDAAVRSAAAAEETTQRVQDFIFDDDWALTWPFEHWVKCGKFLASSLSQDHAMLPFLEAIPETESGFLFLLSMLGLNDVLASSLSCVEGLDMNDRKEPGHTPVYLAAHFGHVETIDLLGHLVAVKQLLRSGAQQSCGSVFKHVLEAAFRGGREDIAFHIVSEASIINGDDYEEAQRIKKAVQAGDEGALRTLLQFSGLDANLAESLPSDAVAIATLHNRKGMVDFLIDQGLSPEVEGVLGSPLRVASLLNFQSIVRVLLAKGAQAGAIGKFGDALQAAASSGHTAILKLLIQEGVNVNQDSGYFRLAIQAAAYYGHAHTVEALLDANSSVDEVGLFENTFEAAVKGGHHEVIQLILRKRPSIEPPILVSRRYQCLLGQERHGVMLRAFAAGKLGSQHHKHKRHRESCDTRCEEGMPAVDKKSILRDIEAQGQVTEFSPENQRNATMLSGRYASENGKEHSLLIEAASSGRVETVSWLLKANREAIPVSDTLISEAISSAAENGHMSVVKDLLGFIAKDQDGRATGPLDVELALEIVAEHCSRDDYTALCDMFCVMAGKYSLEMVLREDLLRDFAVICKTGNVKLARAVLGSRHHEMLSACVVNGGLQLCALHGQAELAIFMLDFPALQKLLPLSGEEIFVTAAASGAVEIMKTIAQHWEPLRYCQQALGRALTVASEHGHLPVIQCLVLDFATDVNSYSPDAGFGAMLQNAGCSVRRAHQHPFIEQSANGAIRSKASSTSEL</sequence>
<dbReference type="PANTHER" id="PTHR10039:SF16">
    <property type="entry name" value="GPI INOSITOL-DEACYLASE"/>
    <property type="match status" value="1"/>
</dbReference>
<feature type="repeat" description="ANK" evidence="2">
    <location>
        <begin position="942"/>
        <end position="970"/>
    </location>
</feature>
<gene>
    <name evidence="4" type="ORF">CPLU01_14565</name>
</gene>
<evidence type="ECO:0000259" key="3">
    <source>
        <dbReference type="SMART" id="SM00382"/>
    </source>
</evidence>
<dbReference type="EMBL" id="WIGO01000397">
    <property type="protein sequence ID" value="KAF6813780.1"/>
    <property type="molecule type" value="Genomic_DNA"/>
</dbReference>
<accession>A0A8H6JJL3</accession>
<keyword evidence="2" id="KW-0040">ANK repeat</keyword>
<organism evidence="4 5">
    <name type="scientific">Colletotrichum plurivorum</name>
    <dbReference type="NCBI Taxonomy" id="2175906"/>
    <lineage>
        <taxon>Eukaryota</taxon>
        <taxon>Fungi</taxon>
        <taxon>Dikarya</taxon>
        <taxon>Ascomycota</taxon>
        <taxon>Pezizomycotina</taxon>
        <taxon>Sordariomycetes</taxon>
        <taxon>Hypocreomycetidae</taxon>
        <taxon>Glomerellales</taxon>
        <taxon>Glomerellaceae</taxon>
        <taxon>Colletotrichum</taxon>
        <taxon>Colletotrichum orchidearum species complex</taxon>
    </lineage>
</organism>
<dbReference type="InterPro" id="IPR003593">
    <property type="entry name" value="AAA+_ATPase"/>
</dbReference>
<dbReference type="Pfam" id="PF12796">
    <property type="entry name" value="Ank_2"/>
    <property type="match status" value="1"/>
</dbReference>
<dbReference type="PANTHER" id="PTHR10039">
    <property type="entry name" value="AMELOGENIN"/>
    <property type="match status" value="1"/>
</dbReference>
<evidence type="ECO:0000313" key="4">
    <source>
        <dbReference type="EMBL" id="KAF6813780.1"/>
    </source>
</evidence>
<dbReference type="PROSITE" id="PS50088">
    <property type="entry name" value="ANK_REPEAT"/>
    <property type="match status" value="1"/>
</dbReference>
<protein>
    <submittedName>
        <fullName evidence="4">Ankyrin repeat domain-containing protein</fullName>
    </submittedName>
</protein>
<dbReference type="InterPro" id="IPR056884">
    <property type="entry name" value="NPHP3-like_N"/>
</dbReference>
<dbReference type="Gene3D" id="3.40.50.300">
    <property type="entry name" value="P-loop containing nucleotide triphosphate hydrolases"/>
    <property type="match status" value="1"/>
</dbReference>
<keyword evidence="1" id="KW-0677">Repeat</keyword>
<dbReference type="Pfam" id="PF24809">
    <property type="entry name" value="DUF7708"/>
    <property type="match status" value="1"/>
</dbReference>
<evidence type="ECO:0000256" key="1">
    <source>
        <dbReference type="ARBA" id="ARBA00022737"/>
    </source>
</evidence>
<comment type="caution">
    <text evidence="4">The sequence shown here is derived from an EMBL/GenBank/DDBJ whole genome shotgun (WGS) entry which is preliminary data.</text>
</comment>
<dbReference type="InterPro" id="IPR036770">
    <property type="entry name" value="Ankyrin_rpt-contain_sf"/>
</dbReference>
<dbReference type="SMART" id="SM00382">
    <property type="entry name" value="AAA"/>
    <property type="match status" value="1"/>
</dbReference>
<dbReference type="SUPFAM" id="SSF52540">
    <property type="entry name" value="P-loop containing nucleoside triphosphate hydrolases"/>
    <property type="match status" value="1"/>
</dbReference>
<dbReference type="SUPFAM" id="SSF48403">
    <property type="entry name" value="Ankyrin repeat"/>
    <property type="match status" value="2"/>
</dbReference>
<dbReference type="Pfam" id="PF24883">
    <property type="entry name" value="NPHP3_N"/>
    <property type="match status" value="1"/>
</dbReference>
<proteinExistence type="predicted"/>
<dbReference type="InterPro" id="IPR056125">
    <property type="entry name" value="DUF7708"/>
</dbReference>
<evidence type="ECO:0000313" key="5">
    <source>
        <dbReference type="Proteomes" id="UP000654918"/>
    </source>
</evidence>
<keyword evidence="5" id="KW-1185">Reference proteome</keyword>
<dbReference type="Proteomes" id="UP000654918">
    <property type="component" value="Unassembled WGS sequence"/>
</dbReference>
<evidence type="ECO:0000256" key="2">
    <source>
        <dbReference type="PROSITE-ProRule" id="PRU00023"/>
    </source>
</evidence>
<feature type="domain" description="AAA+ ATPase" evidence="3">
    <location>
        <begin position="263"/>
        <end position="444"/>
    </location>
</feature>
<dbReference type="Gene3D" id="1.25.40.20">
    <property type="entry name" value="Ankyrin repeat-containing domain"/>
    <property type="match status" value="2"/>
</dbReference>
<dbReference type="InterPro" id="IPR002110">
    <property type="entry name" value="Ankyrin_rpt"/>
</dbReference>
<reference evidence="4" key="1">
    <citation type="journal article" date="2020" name="Phytopathology">
        <title>Genome Sequence Resources of Colletotrichum truncatum, C. plurivorum, C. musicola, and C. sojae: Four Species Pathogenic to Soybean (Glycine max).</title>
        <authorList>
            <person name="Rogerio F."/>
            <person name="Boufleur T.R."/>
            <person name="Ciampi-Guillardi M."/>
            <person name="Sukno S.A."/>
            <person name="Thon M.R."/>
            <person name="Massola Junior N.S."/>
            <person name="Baroncelli R."/>
        </authorList>
    </citation>
    <scope>NUCLEOTIDE SEQUENCE</scope>
    <source>
        <strain evidence="4">LFN00145</strain>
    </source>
</reference>
<dbReference type="InterPro" id="IPR027417">
    <property type="entry name" value="P-loop_NTPase"/>
</dbReference>
<dbReference type="SMART" id="SM00248">
    <property type="entry name" value="ANK"/>
    <property type="match status" value="8"/>
</dbReference>
<name>A0A8H6JJL3_9PEZI</name>